<dbReference type="InterPro" id="IPR010640">
    <property type="entry name" value="Low_temperature_requirement_A"/>
</dbReference>
<evidence type="ECO:0000256" key="1">
    <source>
        <dbReference type="SAM" id="Phobius"/>
    </source>
</evidence>
<dbReference type="OrthoDB" id="9798526at2"/>
<feature type="transmembrane region" description="Helical" evidence="1">
    <location>
        <begin position="271"/>
        <end position="289"/>
    </location>
</feature>
<evidence type="ECO:0000313" key="3">
    <source>
        <dbReference type="Proteomes" id="UP000076925"/>
    </source>
</evidence>
<feature type="transmembrane region" description="Helical" evidence="1">
    <location>
        <begin position="347"/>
        <end position="374"/>
    </location>
</feature>
<evidence type="ECO:0000313" key="2">
    <source>
        <dbReference type="EMBL" id="KYC40877.1"/>
    </source>
</evidence>
<keyword evidence="3" id="KW-1185">Reference proteome</keyword>
<dbReference type="PANTHER" id="PTHR36840">
    <property type="entry name" value="BLL5714 PROTEIN"/>
    <property type="match status" value="1"/>
</dbReference>
<keyword evidence="1" id="KW-0472">Membrane</keyword>
<sequence>MKTWLQPPRLRIGAESEEENGHATWLELFYDLVFVVAVSQVAHNLSENISLSGFFGFVFLFMPIWWAWIGTTFYSNRFDIDDIGHRLLIGVQMIAIVALAVNIHHGLGESSNGFALSYAAGRVVLVIEYLRAARHIPLARPLATRYAQGFAIAAAFWLISVFIPVPLRFGFWALGLIVDFATPLSAKRLQLGLTHHVEHLPERFGLFTIIVLGEAIVAVVDGLSNQKWDGKSAIAAVFGFSIAFSLWWIYFENIGSSALRSVGATGRIGVYQIWLYGHLPLVIGLTATGVGVEHIVSSEPSVALPAPERVLLCGAVALCLLALALLHRTGVIRYCKVRSRFRLRSAVVLVVLAIAGTNLLPVVVIGLVAIVSAVQVVQDLYQSRPSVA</sequence>
<comment type="caution">
    <text evidence="2">The sequence shown here is derived from an EMBL/GenBank/DDBJ whole genome shotgun (WGS) entry which is preliminary data.</text>
</comment>
<reference evidence="2 3" key="1">
    <citation type="journal article" date="2013" name="Genome Biol. Evol.">
        <title>Genomes of Stigonematalean cyanobacteria (subsection V) and the evolution of oxygenic photosynthesis from prokaryotes to plastids.</title>
        <authorList>
            <person name="Dagan T."/>
            <person name="Roettger M."/>
            <person name="Stucken K."/>
            <person name="Landan G."/>
            <person name="Koch R."/>
            <person name="Major P."/>
            <person name="Gould S.B."/>
            <person name="Goremykin V.V."/>
            <person name="Rippka R."/>
            <person name="Tandeau de Marsac N."/>
            <person name="Gugger M."/>
            <person name="Lockhart P.J."/>
            <person name="Allen J.F."/>
            <person name="Brune I."/>
            <person name="Maus I."/>
            <person name="Puhler A."/>
            <person name="Martin W.F."/>
        </authorList>
    </citation>
    <scope>NUCLEOTIDE SEQUENCE [LARGE SCALE GENOMIC DNA]</scope>
    <source>
        <strain evidence="2 3">PCC 7110</strain>
    </source>
</reference>
<dbReference type="STRING" id="128403.WA1_24980"/>
<dbReference type="EMBL" id="ANNX02000026">
    <property type="protein sequence ID" value="KYC40877.1"/>
    <property type="molecule type" value="Genomic_DNA"/>
</dbReference>
<dbReference type="Pfam" id="PF06772">
    <property type="entry name" value="LtrA"/>
    <property type="match status" value="1"/>
</dbReference>
<dbReference type="RefSeq" id="WP_017739804.1">
    <property type="nucleotide sequence ID" value="NZ_KQ976354.1"/>
</dbReference>
<keyword evidence="1" id="KW-0812">Transmembrane</keyword>
<feature type="transmembrane region" description="Helical" evidence="1">
    <location>
        <begin position="87"/>
        <end position="107"/>
    </location>
</feature>
<protein>
    <submittedName>
        <fullName evidence="2">Low temperature requirement protein A</fullName>
    </submittedName>
</protein>
<name>A0A139X843_9CYAN</name>
<gene>
    <name evidence="2" type="ORF">WA1_24980</name>
</gene>
<feature type="transmembrane region" description="Helical" evidence="1">
    <location>
        <begin position="206"/>
        <end position="224"/>
    </location>
</feature>
<feature type="transmembrane region" description="Helical" evidence="1">
    <location>
        <begin position="142"/>
        <end position="163"/>
    </location>
</feature>
<keyword evidence="1" id="KW-1133">Transmembrane helix</keyword>
<organism evidence="2 3">
    <name type="scientific">Scytonema hofmannii PCC 7110</name>
    <dbReference type="NCBI Taxonomy" id="128403"/>
    <lineage>
        <taxon>Bacteria</taxon>
        <taxon>Bacillati</taxon>
        <taxon>Cyanobacteriota</taxon>
        <taxon>Cyanophyceae</taxon>
        <taxon>Nostocales</taxon>
        <taxon>Scytonemataceae</taxon>
        <taxon>Scytonema</taxon>
    </lineage>
</organism>
<feature type="transmembrane region" description="Helical" evidence="1">
    <location>
        <begin position="309"/>
        <end position="326"/>
    </location>
</feature>
<dbReference type="AlphaFoldDB" id="A0A139X843"/>
<proteinExistence type="predicted"/>
<dbReference type="PANTHER" id="PTHR36840:SF1">
    <property type="entry name" value="BLL5714 PROTEIN"/>
    <property type="match status" value="1"/>
</dbReference>
<accession>A0A139X843</accession>
<feature type="transmembrane region" description="Helical" evidence="1">
    <location>
        <begin position="230"/>
        <end position="250"/>
    </location>
</feature>
<feature type="transmembrane region" description="Helical" evidence="1">
    <location>
        <begin position="54"/>
        <end position="75"/>
    </location>
</feature>
<dbReference type="Proteomes" id="UP000076925">
    <property type="component" value="Unassembled WGS sequence"/>
</dbReference>